<dbReference type="STRING" id="266809.PM03_11745"/>
<dbReference type="RefSeq" id="WP_058124009.1">
    <property type="nucleotide sequence ID" value="NZ_CYRX01000031.1"/>
</dbReference>
<gene>
    <name evidence="2" type="ORF">THS5294_02513</name>
</gene>
<dbReference type="EMBL" id="CYRX01000031">
    <property type="protein sequence ID" value="CUH61211.1"/>
    <property type="molecule type" value="Genomic_DNA"/>
</dbReference>
<reference evidence="2 3" key="1">
    <citation type="submission" date="2015-09" db="EMBL/GenBank/DDBJ databases">
        <authorList>
            <consortium name="Swine Surveillance"/>
        </authorList>
    </citation>
    <scope>NUCLEOTIDE SEQUENCE [LARGE SCALE GENOMIC DNA]</scope>
    <source>
        <strain evidence="2 3">CECT 5294</strain>
    </source>
</reference>
<protein>
    <submittedName>
        <fullName evidence="2">Uncharacterized protein</fullName>
    </submittedName>
</protein>
<keyword evidence="1" id="KW-0732">Signal</keyword>
<dbReference type="Proteomes" id="UP000051298">
    <property type="component" value="Unassembled WGS sequence"/>
</dbReference>
<evidence type="ECO:0000313" key="3">
    <source>
        <dbReference type="Proteomes" id="UP000051298"/>
    </source>
</evidence>
<dbReference type="AlphaFoldDB" id="A0A0P1FJ83"/>
<evidence type="ECO:0000313" key="2">
    <source>
        <dbReference type="EMBL" id="CUH61211.1"/>
    </source>
</evidence>
<evidence type="ECO:0000256" key="1">
    <source>
        <dbReference type="SAM" id="SignalP"/>
    </source>
</evidence>
<feature type="chain" id="PRO_5006062634" evidence="1">
    <location>
        <begin position="22"/>
        <end position="120"/>
    </location>
</feature>
<feature type="signal peptide" evidence="1">
    <location>
        <begin position="1"/>
        <end position="21"/>
    </location>
</feature>
<sequence>MRHVLFLTALALPITPLPGLADAPVILGATAVQSGATHTISVTLRHGDTGWAHYADGWSVQLPDGTELGYRTLHHPHVEEQPFTRSLGGVNIPEGTKRLVLVPHDSVHGWGDPFEITLGN</sequence>
<organism evidence="2 3">
    <name type="scientific">Thalassobacter stenotrophicus</name>
    <dbReference type="NCBI Taxonomy" id="266809"/>
    <lineage>
        <taxon>Bacteria</taxon>
        <taxon>Pseudomonadati</taxon>
        <taxon>Pseudomonadota</taxon>
        <taxon>Alphaproteobacteria</taxon>
        <taxon>Rhodobacterales</taxon>
        <taxon>Roseobacteraceae</taxon>
        <taxon>Thalassobacter</taxon>
    </lineage>
</organism>
<accession>A0A0P1FJ83</accession>
<name>A0A0P1FJ83_9RHOB</name>
<dbReference type="eggNOG" id="ENOG5032S0I">
    <property type="taxonomic scope" value="Bacteria"/>
</dbReference>
<proteinExistence type="predicted"/>